<gene>
    <name evidence="1" type="ORF">EKO24_013055</name>
</gene>
<dbReference type="Pfam" id="PF22817">
    <property type="entry name" value="ApeP-like"/>
    <property type="match status" value="1"/>
</dbReference>
<keyword evidence="2" id="KW-1185">Reference proteome</keyword>
<dbReference type="Proteomes" id="UP000733744">
    <property type="component" value="Unassembled WGS sequence"/>
</dbReference>
<evidence type="ECO:0000313" key="2">
    <source>
        <dbReference type="Proteomes" id="UP000733744"/>
    </source>
</evidence>
<comment type="caution">
    <text evidence="1">The sequence shown here is derived from an EMBL/GenBank/DDBJ whole genome shotgun (WGS) entry which is preliminary data.</text>
</comment>
<evidence type="ECO:0000313" key="1">
    <source>
        <dbReference type="EMBL" id="TRW93214.1"/>
    </source>
</evidence>
<dbReference type="SUPFAM" id="SSF54637">
    <property type="entry name" value="Thioesterase/thiol ester dehydrase-isomerase"/>
    <property type="match status" value="1"/>
</dbReference>
<dbReference type="Gene3D" id="3.10.129.10">
    <property type="entry name" value="Hotdog Thioesterase"/>
    <property type="match status" value="1"/>
</dbReference>
<proteinExistence type="predicted"/>
<dbReference type="InterPro" id="IPR016776">
    <property type="entry name" value="ApeP-like_dehydratase"/>
</dbReference>
<protein>
    <submittedName>
        <fullName evidence="1">3-hydroxylacyl-ACP dehydratase</fullName>
    </submittedName>
</protein>
<dbReference type="CDD" id="cd01289">
    <property type="entry name" value="FabA_like"/>
    <property type="match status" value="1"/>
</dbReference>
<sequence>MNDIADDCIDAVLTVTENLCPERQEAVALDDVNDFIPHSGSMALLDRIVDCDDQGLTAELVVRSDGLFGDDQSVPAWAGIEYMAQTVAAYVGVKAKQANEPIRMGFLLGTRRYSSNVAVFKAGTALTIRVEKIIQDDGLGVFDCRIEGENIEVTANLNVYQPPLDNAPIENIAS</sequence>
<reference evidence="1 2" key="1">
    <citation type="journal article" date="2019" name="Antonie Van Leeuwenhoek">
        <title>Description of 'Ca. Methylobacter oryzae' KRF1, a novel species from the environmentally important Methylobacter clade 2.</title>
        <authorList>
            <person name="Khatri K."/>
            <person name="Mohite J.A."/>
            <person name="Pandit P.S."/>
            <person name="Bahulikar R."/>
            <person name="Rahalkar M.C."/>
        </authorList>
    </citation>
    <scope>NUCLEOTIDE SEQUENCE [LARGE SCALE GENOMIC DNA]</scope>
    <source>
        <strain evidence="1 2">KRF1</strain>
    </source>
</reference>
<dbReference type="RefSeq" id="WP_127029752.1">
    <property type="nucleotide sequence ID" value="NZ_RYFG02000102.1"/>
</dbReference>
<organism evidence="1 2">
    <name type="scientific">Candidatus Methylobacter oryzae</name>
    <dbReference type="NCBI Taxonomy" id="2497749"/>
    <lineage>
        <taxon>Bacteria</taxon>
        <taxon>Pseudomonadati</taxon>
        <taxon>Pseudomonadota</taxon>
        <taxon>Gammaproteobacteria</taxon>
        <taxon>Methylococcales</taxon>
        <taxon>Methylococcaceae</taxon>
        <taxon>Methylobacter</taxon>
    </lineage>
</organism>
<dbReference type="InterPro" id="IPR029069">
    <property type="entry name" value="HotDog_dom_sf"/>
</dbReference>
<name>A0ABY3C9L2_9GAMM</name>
<dbReference type="EMBL" id="RYFG02000102">
    <property type="protein sequence ID" value="TRW93214.1"/>
    <property type="molecule type" value="Genomic_DNA"/>
</dbReference>
<accession>A0ABY3C9L2</accession>